<dbReference type="Pfam" id="PF13347">
    <property type="entry name" value="MFS_2"/>
    <property type="match status" value="1"/>
</dbReference>
<comment type="subcellular location">
    <subcellularLocation>
        <location evidence="1">Membrane</location>
        <topology evidence="1">Multi-pass membrane protein</topology>
    </subcellularLocation>
</comment>
<evidence type="ECO:0000256" key="1">
    <source>
        <dbReference type="ARBA" id="ARBA00004141"/>
    </source>
</evidence>
<dbReference type="SUPFAM" id="SSF103473">
    <property type="entry name" value="MFS general substrate transporter"/>
    <property type="match status" value="1"/>
</dbReference>
<feature type="non-terminal residue" evidence="6">
    <location>
        <position position="1"/>
    </location>
</feature>
<dbReference type="PANTHER" id="PTHR23528">
    <property type="match status" value="1"/>
</dbReference>
<dbReference type="AlphaFoldDB" id="X1M6I7"/>
<accession>X1M6I7</accession>
<sequence>VILLGTMLATILTVKERPGAGGSKLPLVSTLYKSFKIDIKANRDFVWFLVSRLLILMAFTTLQTFALYFLKDVVGVADPAAATAKFSIVAVACMLAVVYPAGRLSDKIGRRPIAVASGFLGALGIALIFLFQHNYTSIMFCGGLVGISFGAFMSSNWA</sequence>
<gene>
    <name evidence="6" type="ORF">S06H3_24096</name>
</gene>
<dbReference type="InterPro" id="IPR036259">
    <property type="entry name" value="MFS_trans_sf"/>
</dbReference>
<dbReference type="Gene3D" id="1.20.1250.20">
    <property type="entry name" value="MFS general substrate transporter like domains"/>
    <property type="match status" value="1"/>
</dbReference>
<dbReference type="InterPro" id="IPR005829">
    <property type="entry name" value="Sugar_transporter_CS"/>
</dbReference>
<comment type="caution">
    <text evidence="6">The sequence shown here is derived from an EMBL/GenBank/DDBJ whole genome shotgun (WGS) entry which is preliminary data.</text>
</comment>
<dbReference type="GO" id="GO:0022857">
    <property type="term" value="F:transmembrane transporter activity"/>
    <property type="evidence" value="ECO:0007669"/>
    <property type="project" value="InterPro"/>
</dbReference>
<keyword evidence="4 5" id="KW-0472">Membrane</keyword>
<reference evidence="6" key="1">
    <citation type="journal article" date="2014" name="Front. Microbiol.">
        <title>High frequency of phylogenetically diverse reductive dehalogenase-homologous genes in deep subseafloor sedimentary metagenomes.</title>
        <authorList>
            <person name="Kawai M."/>
            <person name="Futagami T."/>
            <person name="Toyoda A."/>
            <person name="Takaki Y."/>
            <person name="Nishi S."/>
            <person name="Hori S."/>
            <person name="Arai W."/>
            <person name="Tsubouchi T."/>
            <person name="Morono Y."/>
            <person name="Uchiyama I."/>
            <person name="Ito T."/>
            <person name="Fujiyama A."/>
            <person name="Inagaki F."/>
            <person name="Takami H."/>
        </authorList>
    </citation>
    <scope>NUCLEOTIDE SEQUENCE</scope>
    <source>
        <strain evidence="6">Expedition CK06-06</strain>
    </source>
</reference>
<evidence type="ECO:0000256" key="5">
    <source>
        <dbReference type="SAM" id="Phobius"/>
    </source>
</evidence>
<organism evidence="6">
    <name type="scientific">marine sediment metagenome</name>
    <dbReference type="NCBI Taxonomy" id="412755"/>
    <lineage>
        <taxon>unclassified sequences</taxon>
        <taxon>metagenomes</taxon>
        <taxon>ecological metagenomes</taxon>
    </lineage>
</organism>
<evidence type="ECO:0000256" key="4">
    <source>
        <dbReference type="ARBA" id="ARBA00023136"/>
    </source>
</evidence>
<feature type="transmembrane region" description="Helical" evidence="5">
    <location>
        <begin position="82"/>
        <end position="101"/>
    </location>
</feature>
<name>X1M6I7_9ZZZZ</name>
<proteinExistence type="predicted"/>
<feature type="transmembrane region" description="Helical" evidence="5">
    <location>
        <begin position="137"/>
        <end position="157"/>
    </location>
</feature>
<feature type="non-terminal residue" evidence="6">
    <location>
        <position position="158"/>
    </location>
</feature>
<evidence type="ECO:0000256" key="3">
    <source>
        <dbReference type="ARBA" id="ARBA00022989"/>
    </source>
</evidence>
<dbReference type="PROSITE" id="PS00216">
    <property type="entry name" value="SUGAR_TRANSPORT_1"/>
    <property type="match status" value="1"/>
</dbReference>
<evidence type="ECO:0008006" key="7">
    <source>
        <dbReference type="Google" id="ProtNLM"/>
    </source>
</evidence>
<protein>
    <recommendedName>
        <fullName evidence="7">Major facilitator superfamily (MFS) profile domain-containing protein</fullName>
    </recommendedName>
</protein>
<evidence type="ECO:0000256" key="2">
    <source>
        <dbReference type="ARBA" id="ARBA00022692"/>
    </source>
</evidence>
<feature type="transmembrane region" description="Helical" evidence="5">
    <location>
        <begin position="113"/>
        <end position="131"/>
    </location>
</feature>
<dbReference type="PANTHER" id="PTHR23528:SF1">
    <property type="entry name" value="MAJOR FACILITATOR SUPERFAMILY (MFS) PROFILE DOMAIN-CONTAINING PROTEIN"/>
    <property type="match status" value="1"/>
</dbReference>
<evidence type="ECO:0000313" key="6">
    <source>
        <dbReference type="EMBL" id="GAI13696.1"/>
    </source>
</evidence>
<dbReference type="GO" id="GO:0016020">
    <property type="term" value="C:membrane"/>
    <property type="evidence" value="ECO:0007669"/>
    <property type="project" value="UniProtKB-SubCell"/>
</dbReference>
<feature type="transmembrane region" description="Helical" evidence="5">
    <location>
        <begin position="45"/>
        <end position="70"/>
    </location>
</feature>
<keyword evidence="3 5" id="KW-1133">Transmembrane helix</keyword>
<keyword evidence="2 5" id="KW-0812">Transmembrane</keyword>
<dbReference type="EMBL" id="BARV01013289">
    <property type="protein sequence ID" value="GAI13696.1"/>
    <property type="molecule type" value="Genomic_DNA"/>
</dbReference>